<reference evidence="2" key="2">
    <citation type="submission" date="2025-09" db="UniProtKB">
        <authorList>
            <consortium name="Ensembl"/>
        </authorList>
    </citation>
    <scope>IDENTIFICATION</scope>
</reference>
<evidence type="ECO:0000256" key="1">
    <source>
        <dbReference type="SAM" id="MobiDB-lite"/>
    </source>
</evidence>
<keyword evidence="3" id="KW-1185">Reference proteome</keyword>
<dbReference type="GO" id="GO:0016358">
    <property type="term" value="P:dendrite development"/>
    <property type="evidence" value="ECO:0007669"/>
    <property type="project" value="TreeGrafter"/>
</dbReference>
<reference evidence="2" key="1">
    <citation type="submission" date="2025-08" db="UniProtKB">
        <authorList>
            <consortium name="Ensembl"/>
        </authorList>
    </citation>
    <scope>IDENTIFICATION</scope>
</reference>
<dbReference type="GO" id="GO:0000902">
    <property type="term" value="P:cell morphogenesis"/>
    <property type="evidence" value="ECO:0007669"/>
    <property type="project" value="InterPro"/>
</dbReference>
<dbReference type="GeneTree" id="ENSGT00960000187673"/>
<dbReference type="InterPro" id="IPR007775">
    <property type="entry name" value="Leukocyte-sp_tscrpt_1_LST1"/>
</dbReference>
<organism evidence="2 3">
    <name type="scientific">Catagonus wagneri</name>
    <name type="common">Chacoan peccary</name>
    <dbReference type="NCBI Taxonomy" id="51154"/>
    <lineage>
        <taxon>Eukaryota</taxon>
        <taxon>Metazoa</taxon>
        <taxon>Chordata</taxon>
        <taxon>Craniata</taxon>
        <taxon>Vertebrata</taxon>
        <taxon>Euteleostomi</taxon>
        <taxon>Mammalia</taxon>
        <taxon>Eutheria</taxon>
        <taxon>Laurasiatheria</taxon>
        <taxon>Artiodactyla</taxon>
        <taxon>Suina</taxon>
        <taxon>Tayassuidae</taxon>
        <taxon>Catagonus</taxon>
    </lineage>
</organism>
<dbReference type="PANTHER" id="PTHR15452:SF5">
    <property type="entry name" value="LEUKOCYTE-SPECIFIC TRANSCRIPT 1 PROTEIN"/>
    <property type="match status" value="1"/>
</dbReference>
<dbReference type="AlphaFoldDB" id="A0A8C3W223"/>
<proteinExistence type="predicted"/>
<evidence type="ECO:0000313" key="3">
    <source>
        <dbReference type="Proteomes" id="UP000694540"/>
    </source>
</evidence>
<dbReference type="GO" id="GO:0016020">
    <property type="term" value="C:membrane"/>
    <property type="evidence" value="ECO:0007669"/>
    <property type="project" value="InterPro"/>
</dbReference>
<sequence length="98" mass="11015">MINRMCLPKKTQKDGGLIRGWGVSCSWLWSFCPSACVSSEEKRPLPQPQAQLPEQELHYATLLRLPEREGPNLKNQGREGGKEDLSTDYACIAKNEPT</sequence>
<dbReference type="Proteomes" id="UP000694540">
    <property type="component" value="Unplaced"/>
</dbReference>
<evidence type="ECO:0000313" key="2">
    <source>
        <dbReference type="Ensembl" id="ENSCWAP00000006999.1"/>
    </source>
</evidence>
<feature type="compositionally biased region" description="Basic and acidic residues" evidence="1">
    <location>
        <begin position="66"/>
        <end position="85"/>
    </location>
</feature>
<name>A0A8C3W223_9CETA</name>
<accession>A0A8C3W223</accession>
<dbReference type="GO" id="GO:0006955">
    <property type="term" value="P:immune response"/>
    <property type="evidence" value="ECO:0007669"/>
    <property type="project" value="InterPro"/>
</dbReference>
<feature type="region of interest" description="Disordered" evidence="1">
    <location>
        <begin position="66"/>
        <end position="98"/>
    </location>
</feature>
<dbReference type="Ensembl" id="ENSCWAT00000007619.1">
    <property type="protein sequence ID" value="ENSCWAP00000006999.1"/>
    <property type="gene ID" value="ENSCWAG00000005438.1"/>
</dbReference>
<protein>
    <submittedName>
        <fullName evidence="2">Uncharacterized protein</fullName>
    </submittedName>
</protein>
<dbReference type="Pfam" id="PF05083">
    <property type="entry name" value="LST1"/>
    <property type="match status" value="1"/>
</dbReference>
<dbReference type="PANTHER" id="PTHR15452">
    <property type="entry name" value="LEUKOCYTE-SPECIFIC TRANSCRIPT 1 PROTEIN"/>
    <property type="match status" value="1"/>
</dbReference>